<accession>A0A2G5SFA3</accession>
<dbReference type="Proteomes" id="UP000230233">
    <property type="component" value="Unassembled WGS sequence"/>
</dbReference>
<comment type="caution">
    <text evidence="2">The sequence shown here is derived from an EMBL/GenBank/DDBJ whole genome shotgun (WGS) entry which is preliminary data.</text>
</comment>
<name>A0A2G5SFA3_9PELO</name>
<feature type="compositionally biased region" description="Basic and acidic residues" evidence="1">
    <location>
        <begin position="214"/>
        <end position="223"/>
    </location>
</feature>
<keyword evidence="3" id="KW-1185">Reference proteome</keyword>
<evidence type="ECO:0000313" key="2">
    <source>
        <dbReference type="EMBL" id="PIC13556.1"/>
    </source>
</evidence>
<evidence type="ECO:0000313" key="3">
    <source>
        <dbReference type="Proteomes" id="UP000230233"/>
    </source>
</evidence>
<protein>
    <submittedName>
        <fullName evidence="2">Uncharacterized protein</fullName>
    </submittedName>
</protein>
<dbReference type="AlphaFoldDB" id="A0A2G5SFA3"/>
<feature type="compositionally biased region" description="Polar residues" evidence="1">
    <location>
        <begin position="225"/>
        <end position="235"/>
    </location>
</feature>
<evidence type="ECO:0000256" key="1">
    <source>
        <dbReference type="SAM" id="MobiDB-lite"/>
    </source>
</evidence>
<organism evidence="2 3">
    <name type="scientific">Caenorhabditis nigoni</name>
    <dbReference type="NCBI Taxonomy" id="1611254"/>
    <lineage>
        <taxon>Eukaryota</taxon>
        <taxon>Metazoa</taxon>
        <taxon>Ecdysozoa</taxon>
        <taxon>Nematoda</taxon>
        <taxon>Chromadorea</taxon>
        <taxon>Rhabditida</taxon>
        <taxon>Rhabditina</taxon>
        <taxon>Rhabditomorpha</taxon>
        <taxon>Rhabditoidea</taxon>
        <taxon>Rhabditidae</taxon>
        <taxon>Peloderinae</taxon>
        <taxon>Caenorhabditis</taxon>
    </lineage>
</organism>
<feature type="region of interest" description="Disordered" evidence="1">
    <location>
        <begin position="213"/>
        <end position="235"/>
    </location>
</feature>
<dbReference type="EMBL" id="PDUG01000012">
    <property type="protein sequence ID" value="PIC13556.1"/>
    <property type="molecule type" value="Genomic_DNA"/>
</dbReference>
<sequence length="235" mass="27515">MPSCEWDKVGVKFYKRTKLVPRTQKLGEEFQKFKKAHLKIFHVHLALLERLLQKLRRMLFSDFSIFYAETSEILKRIRVPMKKIRESINTIWNASFNTVPVIRKIESLEDFMKKHDLEVLERVHLAELACIAIERLTIFDNFIGTKINWLKVQKSGQKAQFRRHEQLIEESLNRNEALARTILQDAKVEEEKLLAVGLDDYQEVLQLAQNSRAAFDDAHKDEGPQQAQQENGGNN</sequence>
<reference evidence="3" key="1">
    <citation type="submission" date="2017-10" db="EMBL/GenBank/DDBJ databases">
        <title>Rapid genome shrinkage in a self-fertile nematode reveals novel sperm competition proteins.</title>
        <authorList>
            <person name="Yin D."/>
            <person name="Schwarz E.M."/>
            <person name="Thomas C.G."/>
            <person name="Felde R.L."/>
            <person name="Korf I.F."/>
            <person name="Cutter A.D."/>
            <person name="Schartner C.M."/>
            <person name="Ralston E.J."/>
            <person name="Meyer B.J."/>
            <person name="Haag E.S."/>
        </authorList>
    </citation>
    <scope>NUCLEOTIDE SEQUENCE [LARGE SCALE GENOMIC DNA]</scope>
    <source>
        <strain evidence="3">JU1422</strain>
    </source>
</reference>
<gene>
    <name evidence="2" type="ORF">B9Z55_027669</name>
</gene>
<proteinExistence type="predicted"/>